<dbReference type="PANTHER" id="PTHR10566:SF113">
    <property type="entry name" value="PROTEIN ACTIVITY OF BC1 COMPLEX KINASE 7, CHLOROPLASTIC"/>
    <property type="match status" value="1"/>
</dbReference>
<protein>
    <submittedName>
        <fullName evidence="3">Ubiquinone biosynthesis protein</fullName>
    </submittedName>
</protein>
<organism evidence="3 4">
    <name type="scientific">Litoreibacter ascidiaceicola</name>
    <dbReference type="NCBI Taxonomy" id="1486859"/>
    <lineage>
        <taxon>Bacteria</taxon>
        <taxon>Pseudomonadati</taxon>
        <taxon>Pseudomonadota</taxon>
        <taxon>Alphaproteobacteria</taxon>
        <taxon>Rhodobacterales</taxon>
        <taxon>Roseobacteraceae</taxon>
        <taxon>Litoreibacter</taxon>
    </lineage>
</organism>
<gene>
    <name evidence="3" type="ORF">SAMN05444273_10981</name>
</gene>
<keyword evidence="3" id="KW-0830">Ubiquinone</keyword>
<dbReference type="CDD" id="cd05121">
    <property type="entry name" value="ABC1_ADCK3-like"/>
    <property type="match status" value="1"/>
</dbReference>
<dbReference type="PROSITE" id="PS50011">
    <property type="entry name" value="PROTEIN_KINASE_DOM"/>
    <property type="match status" value="1"/>
</dbReference>
<dbReference type="InterPro" id="IPR000719">
    <property type="entry name" value="Prot_kinase_dom"/>
</dbReference>
<comment type="similarity">
    <text evidence="1">Belongs to the protein kinase superfamily. ADCK protein kinase family.</text>
</comment>
<dbReference type="Pfam" id="PF03109">
    <property type="entry name" value="ABC1"/>
    <property type="match status" value="1"/>
</dbReference>
<reference evidence="4" key="1">
    <citation type="submission" date="2016-11" db="EMBL/GenBank/DDBJ databases">
        <authorList>
            <person name="Varghese N."/>
            <person name="Submissions S."/>
        </authorList>
    </citation>
    <scope>NUCLEOTIDE SEQUENCE [LARGE SCALE GENOMIC DNA]</scope>
    <source>
        <strain evidence="4">DSM 100566</strain>
    </source>
</reference>
<evidence type="ECO:0000313" key="3">
    <source>
        <dbReference type="EMBL" id="SHF67336.1"/>
    </source>
</evidence>
<keyword evidence="4" id="KW-1185">Reference proteome</keyword>
<dbReference type="GO" id="GO:0005524">
    <property type="term" value="F:ATP binding"/>
    <property type="evidence" value="ECO:0007669"/>
    <property type="project" value="InterPro"/>
</dbReference>
<dbReference type="STRING" id="1486859.SAMN05444273_10981"/>
<dbReference type="InterPro" id="IPR026002">
    <property type="entry name" value="ATC_hydrolase-like"/>
</dbReference>
<proteinExistence type="inferred from homology"/>
<dbReference type="AlphaFoldDB" id="A0A1M5DKA0"/>
<dbReference type="EMBL" id="FQUV01000009">
    <property type="protein sequence ID" value="SHF67336.1"/>
    <property type="molecule type" value="Genomic_DNA"/>
</dbReference>
<dbReference type="InterPro" id="IPR011009">
    <property type="entry name" value="Kinase-like_dom_sf"/>
</dbReference>
<dbReference type="SUPFAM" id="SSF56112">
    <property type="entry name" value="Protein kinase-like (PK-like)"/>
    <property type="match status" value="1"/>
</dbReference>
<dbReference type="GO" id="GO:0004672">
    <property type="term" value="F:protein kinase activity"/>
    <property type="evidence" value="ECO:0007669"/>
    <property type="project" value="InterPro"/>
</dbReference>
<evidence type="ECO:0000313" key="4">
    <source>
        <dbReference type="Proteomes" id="UP000184144"/>
    </source>
</evidence>
<dbReference type="InterPro" id="IPR050154">
    <property type="entry name" value="UbiB_kinase"/>
</dbReference>
<dbReference type="Gene3D" id="1.10.510.10">
    <property type="entry name" value="Transferase(Phosphotransferase) domain 1"/>
    <property type="match status" value="1"/>
</dbReference>
<sequence>MSVILWTLRREVRALRRYNLQSRGETDPTRFVEALIELGPTFVKLGQILSTRPDILPEEYVAALERLQERAPVVPLDVIKATIKTELGGKLADHFETFECDPVASASLAQVHRATLKDGTVVAVKVQRPDMDALISRDMAALSFGITILAKIVPRKLRRSNLSDFFAEFRRYTLNELDFAAEAQTIERFRLNFVGHDTVTIPNTYQKLTTRRVLTMDWVEGLHLGDAAAILTDEKKDKLVSGLVNMLLKMFVSDGLFHADLHPGNIVFHSDGRLTLLDFGMYGQLEPRQQDRFILYWMAVVQGQTRRAFHHFRAQTDALPDADEAAFFGQFAKLAEEFYTSPLRETSLAKIYLEMMQAGYQTGFVFPASLMLHAKALTTAEALLFELAPDARFEQLSRPYIAREFAARVASPNRLAKRASQILPELLLLGELPPQTAMDEDWDWSTTKALANDLASQIGLTNVDGGRTMLRDLVEHHALPILQATKPALNVPDILKATWRRYDELERNLRIAETTGAMITTHLAALTLAIYESLVAQGQSPEEAHGLVYQIGWSIYEPMSELPLMLAKTLSADPTKQMRIATNVFRKFPFGDPAYGWRDIDTDPNTVGFDCTKCPVASFFKQHDASGLCVKTWCALDYPLAQKWGGKLERTGTIAMGDDHCDFRWNMDPARPSQQNNTKAET</sequence>
<name>A0A1M5DKA0_9RHOB</name>
<dbReference type="Proteomes" id="UP000184144">
    <property type="component" value="Unassembled WGS sequence"/>
</dbReference>
<feature type="domain" description="Protein kinase" evidence="2">
    <location>
        <begin position="97"/>
        <end position="423"/>
    </location>
</feature>
<dbReference type="InterPro" id="IPR004147">
    <property type="entry name" value="ABC1_dom"/>
</dbReference>
<dbReference type="Pfam" id="PF14196">
    <property type="entry name" value="ATC_hydrolase"/>
    <property type="match status" value="1"/>
</dbReference>
<evidence type="ECO:0000259" key="2">
    <source>
        <dbReference type="PROSITE" id="PS50011"/>
    </source>
</evidence>
<evidence type="ECO:0000256" key="1">
    <source>
        <dbReference type="ARBA" id="ARBA00009670"/>
    </source>
</evidence>
<accession>A0A1M5DKA0</accession>
<dbReference type="PANTHER" id="PTHR10566">
    <property type="entry name" value="CHAPERONE-ACTIVITY OF BC1 COMPLEX CABC1 -RELATED"/>
    <property type="match status" value="1"/>
</dbReference>